<dbReference type="EMBL" id="MN740718">
    <property type="protein sequence ID" value="QHS80756.1"/>
    <property type="molecule type" value="Genomic_DNA"/>
</dbReference>
<protein>
    <submittedName>
        <fullName evidence="2">Uncharacterized protein</fullName>
    </submittedName>
</protein>
<keyword evidence="1" id="KW-1133">Transmembrane helix</keyword>
<sequence>MIEDLTTETINFLYKEFDKSHNKKQINKIINHITTIAFDYIKPYLYTIMAILITLFIMNCLQFYYYIKLIILKDKTLLTINLDDMISKN</sequence>
<evidence type="ECO:0000313" key="2">
    <source>
        <dbReference type="EMBL" id="QHS80756.1"/>
    </source>
</evidence>
<organism evidence="2">
    <name type="scientific">viral metagenome</name>
    <dbReference type="NCBI Taxonomy" id="1070528"/>
    <lineage>
        <taxon>unclassified sequences</taxon>
        <taxon>metagenomes</taxon>
        <taxon>organismal metagenomes</taxon>
    </lineage>
</organism>
<reference evidence="2" key="1">
    <citation type="journal article" date="2020" name="Nature">
        <title>Giant virus diversity and host interactions through global metagenomics.</title>
        <authorList>
            <person name="Schulz F."/>
            <person name="Roux S."/>
            <person name="Paez-Espino D."/>
            <person name="Jungbluth S."/>
            <person name="Walsh D.A."/>
            <person name="Denef V.J."/>
            <person name="McMahon K.D."/>
            <person name="Konstantinidis K.T."/>
            <person name="Eloe-Fadrosh E.A."/>
            <person name="Kyrpides N.C."/>
            <person name="Woyke T."/>
        </authorList>
    </citation>
    <scope>NUCLEOTIDE SEQUENCE</scope>
    <source>
        <strain evidence="2">GVMAG-S-1091796-13</strain>
    </source>
</reference>
<evidence type="ECO:0000256" key="1">
    <source>
        <dbReference type="SAM" id="Phobius"/>
    </source>
</evidence>
<keyword evidence="1" id="KW-0812">Transmembrane</keyword>
<dbReference type="AlphaFoldDB" id="A0A6C0AMB4"/>
<accession>A0A6C0AMB4</accession>
<proteinExistence type="predicted"/>
<keyword evidence="1" id="KW-0472">Membrane</keyword>
<name>A0A6C0AMB4_9ZZZZ</name>
<feature type="transmembrane region" description="Helical" evidence="1">
    <location>
        <begin position="44"/>
        <end position="67"/>
    </location>
</feature>